<proteinExistence type="predicted"/>
<dbReference type="eggNOG" id="COG2207">
    <property type="taxonomic scope" value="Bacteria"/>
</dbReference>
<dbReference type="KEGG" id="bhl:Bache_2759"/>
<dbReference type="OrthoDB" id="1372329at2"/>
<gene>
    <name evidence="5" type="ordered locus">Bache_2759</name>
</gene>
<evidence type="ECO:0000259" key="4">
    <source>
        <dbReference type="PROSITE" id="PS01124"/>
    </source>
</evidence>
<keyword evidence="6" id="KW-1185">Reference proteome</keyword>
<dbReference type="Pfam" id="PF12833">
    <property type="entry name" value="HTH_18"/>
    <property type="match status" value="1"/>
</dbReference>
<dbReference type="InterPro" id="IPR020449">
    <property type="entry name" value="Tscrpt_reg_AraC-type_HTH"/>
</dbReference>
<dbReference type="InterPro" id="IPR018060">
    <property type="entry name" value="HTH_AraC"/>
</dbReference>
<dbReference type="SUPFAM" id="SSF51215">
    <property type="entry name" value="Regulatory protein AraC"/>
    <property type="match status" value="1"/>
</dbReference>
<dbReference type="PANTHER" id="PTHR43280">
    <property type="entry name" value="ARAC-FAMILY TRANSCRIPTIONAL REGULATOR"/>
    <property type="match status" value="1"/>
</dbReference>
<dbReference type="PATRIC" id="fig|693979.3.peg.2889"/>
<dbReference type="PANTHER" id="PTHR43280:SF32">
    <property type="entry name" value="TRANSCRIPTIONAL REGULATORY PROTEIN"/>
    <property type="match status" value="1"/>
</dbReference>
<evidence type="ECO:0000313" key="6">
    <source>
        <dbReference type="Proteomes" id="UP000008630"/>
    </source>
</evidence>
<evidence type="ECO:0000313" key="5">
    <source>
        <dbReference type="EMBL" id="ADV44702.1"/>
    </source>
</evidence>
<reference evidence="5 6" key="2">
    <citation type="journal article" date="2011" name="Stand. Genomic Sci.">
        <title>Complete genome sequence of Bacteroides helcogenes type strain (P 36-108).</title>
        <authorList>
            <person name="Pati A."/>
            <person name="Gronow S."/>
            <person name="Zeytun A."/>
            <person name="Lapidus A."/>
            <person name="Nolan M."/>
            <person name="Hammon N."/>
            <person name="Deshpande S."/>
            <person name="Cheng J.F."/>
            <person name="Tapia R."/>
            <person name="Han C."/>
            <person name="Goodwin L."/>
            <person name="Pitluck S."/>
            <person name="Liolios K."/>
            <person name="Pagani I."/>
            <person name="Ivanova N."/>
            <person name="Mavromatis K."/>
            <person name="Chen A."/>
            <person name="Palaniappan K."/>
            <person name="Land M."/>
            <person name="Hauser L."/>
            <person name="Chang Y.J."/>
            <person name="Jeffries C.D."/>
            <person name="Detter J.C."/>
            <person name="Brambilla E."/>
            <person name="Rohde M."/>
            <person name="Goker M."/>
            <person name="Woyke T."/>
            <person name="Bristow J."/>
            <person name="Eisen J.A."/>
            <person name="Markowitz V."/>
            <person name="Hugenholtz P."/>
            <person name="Kyrpides N.C."/>
            <person name="Klenk H.P."/>
            <person name="Lucas S."/>
        </authorList>
    </citation>
    <scope>NUCLEOTIDE SEQUENCE [LARGE SCALE GENOMIC DNA]</scope>
    <source>
        <strain evidence="6">ATCC 35417 / DSM 20613 / JCM 6297 / CCUG 15421 / P 36-108</strain>
    </source>
</reference>
<keyword evidence="1" id="KW-0805">Transcription regulation</keyword>
<dbReference type="SMART" id="SM00342">
    <property type="entry name" value="HTH_ARAC"/>
    <property type="match status" value="1"/>
</dbReference>
<dbReference type="RefSeq" id="WP_013548289.1">
    <property type="nucleotide sequence ID" value="NC_014933.1"/>
</dbReference>
<accession>E6SX14</accession>
<dbReference type="EMBL" id="CP002352">
    <property type="protein sequence ID" value="ADV44702.1"/>
    <property type="molecule type" value="Genomic_DNA"/>
</dbReference>
<dbReference type="PROSITE" id="PS01124">
    <property type="entry name" value="HTH_ARAC_FAMILY_2"/>
    <property type="match status" value="1"/>
</dbReference>
<dbReference type="STRING" id="693979.Bache_2759"/>
<organism evidence="5 6">
    <name type="scientific">Bacteroides helcogenes (strain ATCC 35417 / DSM 20613 / JCM 6297 / CCUG 15421 / P 36-108)</name>
    <dbReference type="NCBI Taxonomy" id="693979"/>
    <lineage>
        <taxon>Bacteria</taxon>
        <taxon>Pseudomonadati</taxon>
        <taxon>Bacteroidota</taxon>
        <taxon>Bacteroidia</taxon>
        <taxon>Bacteroidales</taxon>
        <taxon>Bacteroidaceae</taxon>
        <taxon>Bacteroides</taxon>
    </lineage>
</organism>
<dbReference type="GO" id="GO:0003700">
    <property type="term" value="F:DNA-binding transcription factor activity"/>
    <property type="evidence" value="ECO:0007669"/>
    <property type="project" value="InterPro"/>
</dbReference>
<dbReference type="AlphaFoldDB" id="E6SX14"/>
<evidence type="ECO:0000256" key="1">
    <source>
        <dbReference type="ARBA" id="ARBA00023015"/>
    </source>
</evidence>
<dbReference type="Gene3D" id="1.10.10.60">
    <property type="entry name" value="Homeodomain-like"/>
    <property type="match status" value="1"/>
</dbReference>
<dbReference type="GO" id="GO:0043565">
    <property type="term" value="F:sequence-specific DNA binding"/>
    <property type="evidence" value="ECO:0007669"/>
    <property type="project" value="InterPro"/>
</dbReference>
<dbReference type="PRINTS" id="PR00032">
    <property type="entry name" value="HTHARAC"/>
</dbReference>
<dbReference type="InterPro" id="IPR009057">
    <property type="entry name" value="Homeodomain-like_sf"/>
</dbReference>
<keyword evidence="3" id="KW-0804">Transcription</keyword>
<protein>
    <submittedName>
        <fullName evidence="5">Transcriptional regulator, AraC family</fullName>
    </submittedName>
</protein>
<dbReference type="SUPFAM" id="SSF46689">
    <property type="entry name" value="Homeodomain-like"/>
    <property type="match status" value="1"/>
</dbReference>
<reference key="1">
    <citation type="submission" date="2010-11" db="EMBL/GenBank/DDBJ databases">
        <title>The complete genome of Bacteroides helcogenes P 36-108.</title>
        <authorList>
            <consortium name="US DOE Joint Genome Institute (JGI-PGF)"/>
            <person name="Lucas S."/>
            <person name="Copeland A."/>
            <person name="Lapidus A."/>
            <person name="Bruce D."/>
            <person name="Goodwin L."/>
            <person name="Pitluck S."/>
            <person name="Kyrpides N."/>
            <person name="Mavromatis K."/>
            <person name="Ivanova N."/>
            <person name="Zeytun A."/>
            <person name="Brettin T."/>
            <person name="Detter J.C."/>
            <person name="Tapia R."/>
            <person name="Han C."/>
            <person name="Land M."/>
            <person name="Hauser L."/>
            <person name="Markowitz V."/>
            <person name="Cheng J.-F."/>
            <person name="Hugenholtz P."/>
            <person name="Woyke T."/>
            <person name="Wu D."/>
            <person name="Gronow S."/>
            <person name="Wellnitz S."/>
            <person name="Brambilla E."/>
            <person name="Klenk H.-P."/>
            <person name="Eisen J.A."/>
        </authorList>
    </citation>
    <scope>NUCLEOTIDE SEQUENCE</scope>
    <source>
        <strain>P 36-108</strain>
    </source>
</reference>
<dbReference type="InterPro" id="IPR037923">
    <property type="entry name" value="HTH-like"/>
</dbReference>
<keyword evidence="2" id="KW-0238">DNA-binding</keyword>
<evidence type="ECO:0000256" key="3">
    <source>
        <dbReference type="ARBA" id="ARBA00023163"/>
    </source>
</evidence>
<name>E6SX14_BACT6</name>
<dbReference type="Proteomes" id="UP000008630">
    <property type="component" value="Chromosome"/>
</dbReference>
<sequence>METKSIRNVDISLIQHLPMIDFIGNDFAIFDDIKDMPLSPYPTRLNAACFSICLKGWCKMHINLQEYVLSEGMMGIILPDQIVQQGERSEDFSGIFIAVSKDFIDGVQPAMQQLLPLFFLIRERPCVYITPEELQSFKDYHSFLWSRVKLKDNPFRMEITQGLLLSLFYEIYYIYQGHATKERIPKSRKEELFERFLRLISESYKEERSVSHYAGKMFLTAKHLSTVVREVSGKTAGEWIDRLVILEAKALLKSSELSVQEIADELHFANQSFFGKYFKHHTGVSPKEYRKQ</sequence>
<evidence type="ECO:0000256" key="2">
    <source>
        <dbReference type="ARBA" id="ARBA00023125"/>
    </source>
</evidence>
<feature type="domain" description="HTH araC/xylS-type" evidence="4">
    <location>
        <begin position="194"/>
        <end position="292"/>
    </location>
</feature>
<dbReference type="HOGENOM" id="CLU_000445_88_2_10"/>